<evidence type="ECO:0000256" key="1">
    <source>
        <dbReference type="SAM" id="MobiDB-lite"/>
    </source>
</evidence>
<gene>
    <name evidence="2" type="ORF">HMPREF0351_13073</name>
</gene>
<keyword evidence="3" id="KW-1185">Reference proteome</keyword>
<proteinExistence type="predicted"/>
<protein>
    <submittedName>
        <fullName evidence="2">Uncharacterized protein</fullName>
    </submittedName>
</protein>
<dbReference type="HOGENOM" id="CLU_2552983_0_0_9"/>
<name>I3U6Q9_ENTFD</name>
<dbReference type="Proteomes" id="UP000005269">
    <property type="component" value="Plasmid 3"/>
</dbReference>
<evidence type="ECO:0000313" key="2">
    <source>
        <dbReference type="EMBL" id="AFK60697.1"/>
    </source>
</evidence>
<feature type="compositionally biased region" description="Polar residues" evidence="1">
    <location>
        <begin position="38"/>
        <end position="52"/>
    </location>
</feature>
<feature type="region of interest" description="Disordered" evidence="1">
    <location>
        <begin position="1"/>
        <end position="52"/>
    </location>
</feature>
<dbReference type="EMBL" id="CP003586">
    <property type="protein sequence ID" value="AFK60697.1"/>
    <property type="molecule type" value="Genomic_DNA"/>
</dbReference>
<geneLocation type="plasmid" evidence="2 3">
    <name>3</name>
</geneLocation>
<sequence>MAGKGYTSGKIRRPLPATGPDLEHNHSKRPKHTGKNEPMTNRNKGHDWTNQNWNFFKDSSSALAPKKMGFKPTKKEFFTWML</sequence>
<reference evidence="2 3" key="1">
    <citation type="journal article" date="2012" name="BMC Microbiol.">
        <title>Complete genome sequence of Enterococcus faecium strain TX16 and comparative genomic analysis of Enterococcus faecium genomes.</title>
        <authorList>
            <person name="Qin X."/>
            <person name="Galloway-Pena J.R."/>
            <person name="Sillanpaa J."/>
            <person name="Hyeob Roh J."/>
            <person name="Nallapareddy S.R."/>
            <person name="Chowdhury S."/>
            <person name="Bourgogne A."/>
            <person name="Choudhury T."/>
            <person name="Munzy D.M."/>
            <person name="Buhay C.J."/>
            <person name="Ding Y."/>
            <person name="Dugan-Rocha S."/>
            <person name="Liu W."/>
            <person name="Kovar C."/>
            <person name="Sodergren E."/>
            <person name="Highlander S."/>
            <person name="Petrosino J.F."/>
            <person name="Worley K.C."/>
            <person name="Gibbs R.A."/>
            <person name="Weinstock G.M."/>
            <person name="Murray B.E."/>
        </authorList>
    </citation>
    <scope>NUCLEOTIDE SEQUENCE [LARGE SCALE GENOMIC DNA]</scope>
    <source>
        <strain evidence="3">ATCC BAA-472 / TX0016 / DO</strain>
        <plasmid evidence="2">3</plasmid>
    </source>
</reference>
<dbReference type="AlphaFoldDB" id="I3U6Q9"/>
<dbReference type="KEGG" id="efu:HMPREF0351_13073"/>
<organism evidence="2 3">
    <name type="scientific">Enterococcus faecium (strain ATCC BAA-472 / TX0016 / DO)</name>
    <dbReference type="NCBI Taxonomy" id="333849"/>
    <lineage>
        <taxon>Bacteria</taxon>
        <taxon>Bacillati</taxon>
        <taxon>Bacillota</taxon>
        <taxon>Bacilli</taxon>
        <taxon>Lactobacillales</taxon>
        <taxon>Enterococcaceae</taxon>
        <taxon>Enterococcus</taxon>
    </lineage>
</organism>
<keyword evidence="2" id="KW-0614">Plasmid</keyword>
<accession>I3U6Q9</accession>
<evidence type="ECO:0000313" key="3">
    <source>
        <dbReference type="Proteomes" id="UP000005269"/>
    </source>
</evidence>